<feature type="transmembrane region" description="Helical" evidence="1">
    <location>
        <begin position="92"/>
        <end position="111"/>
    </location>
</feature>
<evidence type="ECO:0000259" key="2">
    <source>
        <dbReference type="Pfam" id="PF20152"/>
    </source>
</evidence>
<feature type="domain" description="DUF6534" evidence="2">
    <location>
        <begin position="169"/>
        <end position="256"/>
    </location>
</feature>
<evidence type="ECO:0000313" key="3">
    <source>
        <dbReference type="EMBL" id="GLB44551.1"/>
    </source>
</evidence>
<feature type="transmembrane region" description="Helical" evidence="1">
    <location>
        <begin position="123"/>
        <end position="145"/>
    </location>
</feature>
<evidence type="ECO:0000256" key="1">
    <source>
        <dbReference type="SAM" id="Phobius"/>
    </source>
</evidence>
<keyword evidence="1" id="KW-1133">Transmembrane helix</keyword>
<comment type="caution">
    <text evidence="3">The sequence shown here is derived from an EMBL/GenBank/DDBJ whole genome shotgun (WGS) entry which is preliminary data.</text>
</comment>
<feature type="transmembrane region" description="Helical" evidence="1">
    <location>
        <begin position="20"/>
        <end position="39"/>
    </location>
</feature>
<dbReference type="PANTHER" id="PTHR40465:SF1">
    <property type="entry name" value="DUF6534 DOMAIN-CONTAINING PROTEIN"/>
    <property type="match status" value="1"/>
</dbReference>
<dbReference type="AlphaFoldDB" id="A0A9P3Q0L3"/>
<reference evidence="3" key="1">
    <citation type="submission" date="2022-07" db="EMBL/GenBank/DDBJ databases">
        <title>The genome of Lyophyllum shimeji provides insight into the initial evolution of ectomycorrhizal fungal genome.</title>
        <authorList>
            <person name="Kobayashi Y."/>
            <person name="Shibata T."/>
            <person name="Hirakawa H."/>
            <person name="Shigenobu S."/>
            <person name="Nishiyama T."/>
            <person name="Yamada A."/>
            <person name="Hasebe M."/>
            <person name="Kawaguchi M."/>
        </authorList>
    </citation>
    <scope>NUCLEOTIDE SEQUENCE</scope>
    <source>
        <strain evidence="3">AT787</strain>
    </source>
</reference>
<protein>
    <recommendedName>
        <fullName evidence="2">DUF6534 domain-containing protein</fullName>
    </recommendedName>
</protein>
<dbReference type="OrthoDB" id="2868589at2759"/>
<keyword evidence="1" id="KW-0812">Transmembrane</keyword>
<keyword evidence="4" id="KW-1185">Reference proteome</keyword>
<feature type="transmembrane region" description="Helical" evidence="1">
    <location>
        <begin position="51"/>
        <end position="72"/>
    </location>
</feature>
<dbReference type="EMBL" id="BRPK01000017">
    <property type="protein sequence ID" value="GLB44551.1"/>
    <property type="molecule type" value="Genomic_DNA"/>
</dbReference>
<accession>A0A9P3Q0L3</accession>
<dbReference type="PANTHER" id="PTHR40465">
    <property type="entry name" value="CHROMOSOME 1, WHOLE GENOME SHOTGUN SEQUENCE"/>
    <property type="match status" value="1"/>
</dbReference>
<gene>
    <name evidence="3" type="ORF">LshimejAT787_1701780</name>
</gene>
<feature type="transmembrane region" description="Helical" evidence="1">
    <location>
        <begin position="231"/>
        <end position="249"/>
    </location>
</feature>
<feature type="transmembrane region" description="Helical" evidence="1">
    <location>
        <begin position="202"/>
        <end position="225"/>
    </location>
</feature>
<dbReference type="Pfam" id="PF20152">
    <property type="entry name" value="DUF6534"/>
    <property type="match status" value="1"/>
</dbReference>
<sequence length="306" mass="34387">MDADAQARYIEGIIGPQEVGVMFAIFLLGLVTIQAFTYFRTYPNDPKGIKLLVAVVWALLSAHTLISTFALYRRTVTNYGRISDLQQNPEGMCATFPLSGLIGAIVQSFFAWRLYRLSGWIKIAIICWTLSVVRLGSLLAISVMTCRAASLHEFQEHWVWLVFFALSVSAFLDFMIAGSMSYCLWSRRGDFFKHSQPALDRLIAWTIQTGALTSISSILMLILYAVFQTNWAWMAAYMIIGGMFANYLLASLNARKDFREDMNRNPTFLDVETSADFIDRPQYSLRTVAGRDDASSAGLTAHDCRA</sequence>
<keyword evidence="1" id="KW-0472">Membrane</keyword>
<evidence type="ECO:0000313" key="4">
    <source>
        <dbReference type="Proteomes" id="UP001063166"/>
    </source>
</evidence>
<proteinExistence type="predicted"/>
<name>A0A9P3Q0L3_LYOSH</name>
<dbReference type="Proteomes" id="UP001063166">
    <property type="component" value="Unassembled WGS sequence"/>
</dbReference>
<dbReference type="InterPro" id="IPR045339">
    <property type="entry name" value="DUF6534"/>
</dbReference>
<organism evidence="3 4">
    <name type="scientific">Lyophyllum shimeji</name>
    <name type="common">Hon-shimeji</name>
    <name type="synonym">Tricholoma shimeji</name>
    <dbReference type="NCBI Taxonomy" id="47721"/>
    <lineage>
        <taxon>Eukaryota</taxon>
        <taxon>Fungi</taxon>
        <taxon>Dikarya</taxon>
        <taxon>Basidiomycota</taxon>
        <taxon>Agaricomycotina</taxon>
        <taxon>Agaricomycetes</taxon>
        <taxon>Agaricomycetidae</taxon>
        <taxon>Agaricales</taxon>
        <taxon>Tricholomatineae</taxon>
        <taxon>Lyophyllaceae</taxon>
        <taxon>Lyophyllum</taxon>
    </lineage>
</organism>
<feature type="transmembrane region" description="Helical" evidence="1">
    <location>
        <begin position="157"/>
        <end position="182"/>
    </location>
</feature>